<feature type="transmembrane region" description="Helical" evidence="7">
    <location>
        <begin position="255"/>
        <end position="275"/>
    </location>
</feature>
<dbReference type="Pfam" id="PF20684">
    <property type="entry name" value="Fung_rhodopsin"/>
    <property type="match status" value="1"/>
</dbReference>
<keyword evidence="3 7" id="KW-1133">Transmembrane helix</keyword>
<feature type="transmembrane region" description="Helical" evidence="7">
    <location>
        <begin position="183"/>
        <end position="204"/>
    </location>
</feature>
<evidence type="ECO:0000256" key="7">
    <source>
        <dbReference type="SAM" id="Phobius"/>
    </source>
</evidence>
<dbReference type="InParanoid" id="A0A2K1QK97"/>
<protein>
    <recommendedName>
        <fullName evidence="8">Rhodopsin domain-containing protein</fullName>
    </recommendedName>
</protein>
<name>A0A2K1QK97_9PEZI</name>
<comment type="subcellular location">
    <subcellularLocation>
        <location evidence="1">Membrane</location>
        <topology evidence="1">Multi-pass membrane protein</topology>
    </subcellularLocation>
</comment>
<feature type="transmembrane region" description="Helical" evidence="7">
    <location>
        <begin position="216"/>
        <end position="235"/>
    </location>
</feature>
<dbReference type="AlphaFoldDB" id="A0A2K1QK97"/>
<feature type="region of interest" description="Disordered" evidence="6">
    <location>
        <begin position="343"/>
        <end position="372"/>
    </location>
</feature>
<evidence type="ECO:0000259" key="8">
    <source>
        <dbReference type="Pfam" id="PF20684"/>
    </source>
</evidence>
<dbReference type="GO" id="GO:0016020">
    <property type="term" value="C:membrane"/>
    <property type="evidence" value="ECO:0007669"/>
    <property type="project" value="UniProtKB-SubCell"/>
</dbReference>
<organism evidence="9 10">
    <name type="scientific">Sphaceloma murrayae</name>
    <dbReference type="NCBI Taxonomy" id="2082308"/>
    <lineage>
        <taxon>Eukaryota</taxon>
        <taxon>Fungi</taxon>
        <taxon>Dikarya</taxon>
        <taxon>Ascomycota</taxon>
        <taxon>Pezizomycotina</taxon>
        <taxon>Dothideomycetes</taxon>
        <taxon>Dothideomycetidae</taxon>
        <taxon>Myriangiales</taxon>
        <taxon>Elsinoaceae</taxon>
        <taxon>Sphaceloma</taxon>
    </lineage>
</organism>
<dbReference type="EMBL" id="NKHZ01000070">
    <property type="protein sequence ID" value="PNS15537.1"/>
    <property type="molecule type" value="Genomic_DNA"/>
</dbReference>
<dbReference type="PANTHER" id="PTHR33048">
    <property type="entry name" value="PTH11-LIKE INTEGRAL MEMBRANE PROTEIN (AFU_ORTHOLOGUE AFUA_5G11245)"/>
    <property type="match status" value="1"/>
</dbReference>
<dbReference type="InterPro" id="IPR049326">
    <property type="entry name" value="Rhodopsin_dom_fungi"/>
</dbReference>
<dbReference type="InterPro" id="IPR052337">
    <property type="entry name" value="SAT4-like"/>
</dbReference>
<feature type="domain" description="Rhodopsin" evidence="8">
    <location>
        <begin position="43"/>
        <end position="278"/>
    </location>
</feature>
<dbReference type="STRING" id="2082308.A0A2K1QK97"/>
<feature type="transmembrane region" description="Helical" evidence="7">
    <location>
        <begin position="136"/>
        <end position="159"/>
    </location>
</feature>
<comment type="caution">
    <text evidence="9">The sequence shown here is derived from an EMBL/GenBank/DDBJ whole genome shotgun (WGS) entry which is preliminary data.</text>
</comment>
<keyword evidence="4 7" id="KW-0472">Membrane</keyword>
<evidence type="ECO:0000256" key="3">
    <source>
        <dbReference type="ARBA" id="ARBA00022989"/>
    </source>
</evidence>
<feature type="transmembrane region" description="Helical" evidence="7">
    <location>
        <begin position="59"/>
        <end position="79"/>
    </location>
</feature>
<evidence type="ECO:0000256" key="5">
    <source>
        <dbReference type="ARBA" id="ARBA00038359"/>
    </source>
</evidence>
<sequence length="372" mass="40759">MPGGPGDASAAPLTDDFIHESRSDQSSITSIAFVAVAGFFVALRMFTRGVVVRNIGPEDWTILVAWVCSLGLTICILFEVKHGQGHHIQTLTLEDLTGLYKALYYSIILYQGALVLNKVSILCQYYRLFPGQKIRLAIWVMAAVTGIYGFWSVFGAVFMCKPIPYFWNRAIPGGHCIDSKAAWFANAGINIVTDFVIFLLPMPALKKLQLPKKQKIGLMLVFALGGFVCLTSILRLRALYDVTNSTDLTWENGPIAYWSSVEVNVGIVCASLPTLKAFAMKYFPSLVKSSKDATSTTRKSAVPKSGRTKNATFTEIELGNKAFDDTQALDPSRIQVVTVVEQNREDVSGSNSIHSQDKNTAGRPASRGPDMV</sequence>
<evidence type="ECO:0000256" key="4">
    <source>
        <dbReference type="ARBA" id="ARBA00023136"/>
    </source>
</evidence>
<dbReference type="OrthoDB" id="444631at2759"/>
<keyword evidence="10" id="KW-1185">Reference proteome</keyword>
<evidence type="ECO:0000256" key="1">
    <source>
        <dbReference type="ARBA" id="ARBA00004141"/>
    </source>
</evidence>
<dbReference type="PANTHER" id="PTHR33048:SF132">
    <property type="entry name" value="MEMBRANE PROTEIN, PUTATIVE (AFU_ORTHOLOGUE AFUA_6G07820)-RELATED"/>
    <property type="match status" value="1"/>
</dbReference>
<comment type="similarity">
    <text evidence="5">Belongs to the SAT4 family.</text>
</comment>
<evidence type="ECO:0000256" key="2">
    <source>
        <dbReference type="ARBA" id="ARBA00022692"/>
    </source>
</evidence>
<reference evidence="9 10" key="1">
    <citation type="submission" date="2017-06" db="EMBL/GenBank/DDBJ databases">
        <title>Draft genome sequence of a variant of Elsinoe murrayae.</title>
        <authorList>
            <person name="Cheng Q."/>
        </authorList>
    </citation>
    <scope>NUCLEOTIDE SEQUENCE [LARGE SCALE GENOMIC DNA]</scope>
    <source>
        <strain evidence="9 10">CQ-2017a</strain>
    </source>
</reference>
<accession>A0A2K1QK97</accession>
<dbReference type="Proteomes" id="UP000243797">
    <property type="component" value="Unassembled WGS sequence"/>
</dbReference>
<evidence type="ECO:0000313" key="10">
    <source>
        <dbReference type="Proteomes" id="UP000243797"/>
    </source>
</evidence>
<proteinExistence type="inferred from homology"/>
<evidence type="ECO:0000256" key="6">
    <source>
        <dbReference type="SAM" id="MobiDB-lite"/>
    </source>
</evidence>
<evidence type="ECO:0000313" key="9">
    <source>
        <dbReference type="EMBL" id="PNS15537.1"/>
    </source>
</evidence>
<keyword evidence="2 7" id="KW-0812">Transmembrane</keyword>
<feature type="transmembrane region" description="Helical" evidence="7">
    <location>
        <begin position="28"/>
        <end position="47"/>
    </location>
</feature>
<gene>
    <name evidence="9" type="ORF">CAC42_796</name>
</gene>